<comment type="similarity">
    <text evidence="5 14 16">Belongs to the RNase HII family.</text>
</comment>
<dbReference type="FunFam" id="3.30.420.10:FF:000006">
    <property type="entry name" value="Ribonuclease HII"/>
    <property type="match status" value="1"/>
</dbReference>
<evidence type="ECO:0000256" key="16">
    <source>
        <dbReference type="RuleBase" id="RU003515"/>
    </source>
</evidence>
<dbReference type="InterPro" id="IPR012337">
    <property type="entry name" value="RNaseH-like_sf"/>
</dbReference>
<keyword evidence="10 14" id="KW-0479">Metal-binding</keyword>
<comment type="cofactor">
    <cofactor evidence="2">
        <name>Mg(2+)</name>
        <dbReference type="ChEBI" id="CHEBI:18420"/>
    </cofactor>
</comment>
<accession>A0A2M6XTQ2</accession>
<comment type="cofactor">
    <cofactor evidence="14 15">
        <name>Mn(2+)</name>
        <dbReference type="ChEBI" id="CHEBI:29035"/>
    </cofactor>
    <cofactor evidence="14 15">
        <name>Mg(2+)</name>
        <dbReference type="ChEBI" id="CHEBI:18420"/>
    </cofactor>
    <text evidence="14 15">Manganese or magnesium. Binds 1 divalent metal ion per monomer in the absence of substrate. May bind a second metal ion after substrate binding.</text>
</comment>
<evidence type="ECO:0000313" key="18">
    <source>
        <dbReference type="EMBL" id="PIU14096.1"/>
    </source>
</evidence>
<dbReference type="GO" id="GO:0003723">
    <property type="term" value="F:RNA binding"/>
    <property type="evidence" value="ECO:0007669"/>
    <property type="project" value="UniProtKB-UniRule"/>
</dbReference>
<keyword evidence="13 14" id="KW-0464">Manganese</keyword>
<dbReference type="PROSITE" id="PS51975">
    <property type="entry name" value="RNASE_H_2"/>
    <property type="match status" value="1"/>
</dbReference>
<sequence length="226" mass="26152">MRYPNLRDEKKLWRKGFKRVACLDEAGRGPLAGPVVAAAVVLNSKFKIHNLKIKDSKKLTPKKREEFYKILNKNPAIEWGIGRVSEKVIDKINIKNAAELAMEKAIRKLKHHPDFLIIDGNHINSKKLKAKSYKLIVKADEKVFSCACASIIAKVTRDRIMKRYHKKYPQYGFDKHKGYPTKYHIKMLKKYGSCKIHRKSFKPVKNIVNPVRNSGPYQKYLSAICF</sequence>
<dbReference type="AlphaFoldDB" id="A0A2M6XTQ2"/>
<dbReference type="PANTHER" id="PTHR10954">
    <property type="entry name" value="RIBONUCLEASE H2 SUBUNIT A"/>
    <property type="match status" value="1"/>
</dbReference>
<dbReference type="Pfam" id="PF01351">
    <property type="entry name" value="RNase_HII"/>
    <property type="match status" value="1"/>
</dbReference>
<dbReference type="Proteomes" id="UP000229784">
    <property type="component" value="Unassembled WGS sequence"/>
</dbReference>
<keyword evidence="8 14" id="KW-0963">Cytoplasm</keyword>
<proteinExistence type="inferred from homology"/>
<dbReference type="GO" id="GO:0043137">
    <property type="term" value="P:DNA replication, removal of RNA primer"/>
    <property type="evidence" value="ECO:0007669"/>
    <property type="project" value="TreeGrafter"/>
</dbReference>
<evidence type="ECO:0000256" key="7">
    <source>
        <dbReference type="ARBA" id="ARBA00019179"/>
    </source>
</evidence>
<dbReference type="GO" id="GO:0004523">
    <property type="term" value="F:RNA-DNA hybrid ribonuclease activity"/>
    <property type="evidence" value="ECO:0007669"/>
    <property type="project" value="UniProtKB-UniRule"/>
</dbReference>
<evidence type="ECO:0000256" key="6">
    <source>
        <dbReference type="ARBA" id="ARBA00012180"/>
    </source>
</evidence>
<dbReference type="HAMAP" id="MF_00052_B">
    <property type="entry name" value="RNase_HII_B"/>
    <property type="match status" value="1"/>
</dbReference>
<evidence type="ECO:0000256" key="9">
    <source>
        <dbReference type="ARBA" id="ARBA00022722"/>
    </source>
</evidence>
<evidence type="ECO:0000313" key="19">
    <source>
        <dbReference type="Proteomes" id="UP000229784"/>
    </source>
</evidence>
<dbReference type="GO" id="GO:0005737">
    <property type="term" value="C:cytoplasm"/>
    <property type="evidence" value="ECO:0007669"/>
    <property type="project" value="UniProtKB-SubCell"/>
</dbReference>
<keyword evidence="9 14" id="KW-0540">Nuclease</keyword>
<name>A0A2M6XTQ2_9BACT</name>
<feature type="binding site" evidence="14 15">
    <location>
        <position position="24"/>
    </location>
    <ligand>
        <name>a divalent metal cation</name>
        <dbReference type="ChEBI" id="CHEBI:60240"/>
    </ligand>
</feature>
<evidence type="ECO:0000256" key="5">
    <source>
        <dbReference type="ARBA" id="ARBA00007383"/>
    </source>
</evidence>
<evidence type="ECO:0000256" key="11">
    <source>
        <dbReference type="ARBA" id="ARBA00022759"/>
    </source>
</evidence>
<dbReference type="Gene3D" id="3.30.420.10">
    <property type="entry name" value="Ribonuclease H-like superfamily/Ribonuclease H"/>
    <property type="match status" value="1"/>
</dbReference>
<dbReference type="CDD" id="cd07182">
    <property type="entry name" value="RNase_HII_bacteria_HII_like"/>
    <property type="match status" value="1"/>
</dbReference>
<evidence type="ECO:0000256" key="13">
    <source>
        <dbReference type="ARBA" id="ARBA00023211"/>
    </source>
</evidence>
<feature type="domain" description="RNase H type-2" evidence="17">
    <location>
        <begin position="18"/>
        <end position="213"/>
    </location>
</feature>
<dbReference type="InterPro" id="IPR001352">
    <property type="entry name" value="RNase_HII/HIII"/>
</dbReference>
<evidence type="ECO:0000256" key="2">
    <source>
        <dbReference type="ARBA" id="ARBA00001946"/>
    </source>
</evidence>
<dbReference type="GO" id="GO:0032299">
    <property type="term" value="C:ribonuclease H2 complex"/>
    <property type="evidence" value="ECO:0007669"/>
    <property type="project" value="TreeGrafter"/>
</dbReference>
<dbReference type="SUPFAM" id="SSF53098">
    <property type="entry name" value="Ribonuclease H-like"/>
    <property type="match status" value="1"/>
</dbReference>
<keyword evidence="12 14" id="KW-0378">Hydrolase</keyword>
<evidence type="ECO:0000256" key="15">
    <source>
        <dbReference type="PROSITE-ProRule" id="PRU01319"/>
    </source>
</evidence>
<dbReference type="PANTHER" id="PTHR10954:SF18">
    <property type="entry name" value="RIBONUCLEASE HII"/>
    <property type="match status" value="1"/>
</dbReference>
<evidence type="ECO:0000256" key="10">
    <source>
        <dbReference type="ARBA" id="ARBA00022723"/>
    </source>
</evidence>
<evidence type="ECO:0000256" key="12">
    <source>
        <dbReference type="ARBA" id="ARBA00022801"/>
    </source>
</evidence>
<comment type="subcellular location">
    <subcellularLocation>
        <location evidence="4 14">Cytoplasm</location>
    </subcellularLocation>
</comment>
<evidence type="ECO:0000256" key="4">
    <source>
        <dbReference type="ARBA" id="ARBA00004496"/>
    </source>
</evidence>
<evidence type="ECO:0000256" key="14">
    <source>
        <dbReference type="HAMAP-Rule" id="MF_00052"/>
    </source>
</evidence>
<organism evidence="18 19">
    <name type="scientific">bacterium (Candidatus Gribaldobacteria) CG08_land_8_20_14_0_20_39_15</name>
    <dbReference type="NCBI Taxonomy" id="2014273"/>
    <lineage>
        <taxon>Bacteria</taxon>
        <taxon>Candidatus Gribaldobacteria</taxon>
    </lineage>
</organism>
<evidence type="ECO:0000256" key="1">
    <source>
        <dbReference type="ARBA" id="ARBA00000077"/>
    </source>
</evidence>
<dbReference type="EMBL" id="PEXQ01000077">
    <property type="protein sequence ID" value="PIU14096.1"/>
    <property type="molecule type" value="Genomic_DNA"/>
</dbReference>
<protein>
    <recommendedName>
        <fullName evidence="7 14">Ribonuclease HII</fullName>
        <shortName evidence="14">RNase HII</shortName>
        <ecNumber evidence="6 14">3.1.26.4</ecNumber>
    </recommendedName>
</protein>
<evidence type="ECO:0000256" key="3">
    <source>
        <dbReference type="ARBA" id="ARBA00004065"/>
    </source>
</evidence>
<comment type="caution">
    <text evidence="18">The sequence shown here is derived from an EMBL/GenBank/DDBJ whole genome shotgun (WGS) entry which is preliminary data.</text>
</comment>
<comment type="function">
    <text evidence="3 14 16">Endonuclease that specifically degrades the RNA of RNA-DNA hybrids.</text>
</comment>
<feature type="binding site" evidence="14 15">
    <location>
        <position position="25"/>
    </location>
    <ligand>
        <name>a divalent metal cation</name>
        <dbReference type="ChEBI" id="CHEBI:60240"/>
    </ligand>
</feature>
<gene>
    <name evidence="14" type="primary">rnhB</name>
    <name evidence="18" type="ORF">COT20_03035</name>
</gene>
<dbReference type="InterPro" id="IPR024567">
    <property type="entry name" value="RNase_HII/HIII_dom"/>
</dbReference>
<evidence type="ECO:0000259" key="17">
    <source>
        <dbReference type="PROSITE" id="PS51975"/>
    </source>
</evidence>
<dbReference type="GO" id="GO:0030145">
    <property type="term" value="F:manganese ion binding"/>
    <property type="evidence" value="ECO:0007669"/>
    <property type="project" value="UniProtKB-UniRule"/>
</dbReference>
<dbReference type="InterPro" id="IPR022898">
    <property type="entry name" value="RNase_HII"/>
</dbReference>
<keyword evidence="11 14" id="KW-0255">Endonuclease</keyword>
<reference evidence="19" key="1">
    <citation type="submission" date="2017-09" db="EMBL/GenBank/DDBJ databases">
        <title>Depth-based differentiation of microbial function through sediment-hosted aquifers and enrichment of novel symbionts in the deep terrestrial subsurface.</title>
        <authorList>
            <person name="Probst A.J."/>
            <person name="Ladd B."/>
            <person name="Jarett J.K."/>
            <person name="Geller-Mcgrath D.E."/>
            <person name="Sieber C.M.K."/>
            <person name="Emerson J.B."/>
            <person name="Anantharaman K."/>
            <person name="Thomas B.C."/>
            <person name="Malmstrom R."/>
            <person name="Stieglmeier M."/>
            <person name="Klingl A."/>
            <person name="Woyke T."/>
            <person name="Ryan C.M."/>
            <person name="Banfield J.F."/>
        </authorList>
    </citation>
    <scope>NUCLEOTIDE SEQUENCE [LARGE SCALE GENOMIC DNA]</scope>
</reference>
<feature type="binding site" evidence="14 15">
    <location>
        <position position="119"/>
    </location>
    <ligand>
        <name>a divalent metal cation</name>
        <dbReference type="ChEBI" id="CHEBI:60240"/>
    </ligand>
</feature>
<dbReference type="EC" id="3.1.26.4" evidence="6 14"/>
<dbReference type="GO" id="GO:0006298">
    <property type="term" value="P:mismatch repair"/>
    <property type="evidence" value="ECO:0007669"/>
    <property type="project" value="TreeGrafter"/>
</dbReference>
<dbReference type="NCBIfam" id="NF000594">
    <property type="entry name" value="PRK00015.1-1"/>
    <property type="match status" value="1"/>
</dbReference>
<dbReference type="InterPro" id="IPR036397">
    <property type="entry name" value="RNaseH_sf"/>
</dbReference>
<evidence type="ECO:0000256" key="8">
    <source>
        <dbReference type="ARBA" id="ARBA00022490"/>
    </source>
</evidence>
<dbReference type="NCBIfam" id="NF000595">
    <property type="entry name" value="PRK00015.1-3"/>
    <property type="match status" value="1"/>
</dbReference>
<comment type="catalytic activity">
    <reaction evidence="1 14 15 16">
        <text>Endonucleolytic cleavage to 5'-phosphomonoester.</text>
        <dbReference type="EC" id="3.1.26.4"/>
    </reaction>
</comment>